<proteinExistence type="predicted"/>
<dbReference type="RefSeq" id="WP_183405064.1">
    <property type="nucleotide sequence ID" value="NZ_JACHGG010000007.1"/>
</dbReference>
<accession>A0A7W9T3P0</accession>
<sequence length="89" mass="9898">MTFYQPTAALLQALGFVAFSSPPGQQRYSRPSSCGHETIVLYQQDQELTLLEVVNGQLLYNFQGRVASEAELLVLFRQVNWAADVSSSD</sequence>
<dbReference type="AlphaFoldDB" id="A0A7W9T3P0"/>
<comment type="caution">
    <text evidence="1">The sequence shown here is derived from an EMBL/GenBank/DDBJ whole genome shotgun (WGS) entry which is preliminary data.</text>
</comment>
<protein>
    <submittedName>
        <fullName evidence="1">Uncharacterized protein</fullName>
    </submittedName>
</protein>
<dbReference type="EMBL" id="JACHGG010000007">
    <property type="protein sequence ID" value="MBB6060925.1"/>
    <property type="molecule type" value="Genomic_DNA"/>
</dbReference>
<reference evidence="1 2" key="1">
    <citation type="submission" date="2020-08" db="EMBL/GenBank/DDBJ databases">
        <title>Genomic Encyclopedia of Type Strains, Phase IV (KMG-IV): sequencing the most valuable type-strain genomes for metagenomic binning, comparative biology and taxonomic classification.</title>
        <authorList>
            <person name="Goeker M."/>
        </authorList>
    </citation>
    <scope>NUCLEOTIDE SEQUENCE [LARGE SCALE GENOMIC DNA]</scope>
    <source>
        <strain evidence="1 2">DSM 26718</strain>
    </source>
</reference>
<gene>
    <name evidence="1" type="ORF">HNQ93_003801</name>
</gene>
<keyword evidence="2" id="KW-1185">Reference proteome</keyword>
<evidence type="ECO:0000313" key="2">
    <source>
        <dbReference type="Proteomes" id="UP000532746"/>
    </source>
</evidence>
<name>A0A7W9T3P0_9BACT</name>
<organism evidence="1 2">
    <name type="scientific">Hymenobacter luteus</name>
    <dbReference type="NCBI Taxonomy" id="1411122"/>
    <lineage>
        <taxon>Bacteria</taxon>
        <taxon>Pseudomonadati</taxon>
        <taxon>Bacteroidota</taxon>
        <taxon>Cytophagia</taxon>
        <taxon>Cytophagales</taxon>
        <taxon>Hymenobacteraceae</taxon>
        <taxon>Hymenobacter</taxon>
    </lineage>
</organism>
<dbReference type="Proteomes" id="UP000532746">
    <property type="component" value="Unassembled WGS sequence"/>
</dbReference>
<evidence type="ECO:0000313" key="1">
    <source>
        <dbReference type="EMBL" id="MBB6060925.1"/>
    </source>
</evidence>